<sequence length="337" mass="35112">MRAILAAAAFLLASGATRTCRPFDKDGTSLLEPADEPSDPFGDIVTCTYHSAGQCTYFANDGGFASGSSQCPKGLRVAQDLTTDTRSSSSVPDSEPSFISRSVATGSSFILDAYPVSDVKTPEPTTLSSAAIAGSTSSPVASKLPGPTRLSSTAITDFDLRPTGSTSSPVPSASGFPQPGPRHKVKASAIAGGIVGGVSVIGAAIALLLCRRVLRRRAPGPVLSISPLPVQLEASPLTVTAGGQTVLAIDLPIMHSVAETQEELLPKITGRYKRSQAVNRNDREESGNRNVVGPAAGGAPLEMQMQMRAIAERMALMETRMQMRWLADEQPPGYTAA</sequence>
<evidence type="ECO:0000256" key="1">
    <source>
        <dbReference type="SAM" id="MobiDB-lite"/>
    </source>
</evidence>
<keyword evidence="2" id="KW-1133">Transmembrane helix</keyword>
<gene>
    <name evidence="4" type="ORF">GGX14DRAFT_399767</name>
</gene>
<accession>A0AAD6V7N7</accession>
<dbReference type="EMBL" id="JARJCW010000057">
    <property type="protein sequence ID" value="KAJ7201816.1"/>
    <property type="molecule type" value="Genomic_DNA"/>
</dbReference>
<organism evidence="4 5">
    <name type="scientific">Mycena pura</name>
    <dbReference type="NCBI Taxonomy" id="153505"/>
    <lineage>
        <taxon>Eukaryota</taxon>
        <taxon>Fungi</taxon>
        <taxon>Dikarya</taxon>
        <taxon>Basidiomycota</taxon>
        <taxon>Agaricomycotina</taxon>
        <taxon>Agaricomycetes</taxon>
        <taxon>Agaricomycetidae</taxon>
        <taxon>Agaricales</taxon>
        <taxon>Marasmiineae</taxon>
        <taxon>Mycenaceae</taxon>
        <taxon>Mycena</taxon>
    </lineage>
</organism>
<name>A0AAD6V7N7_9AGAR</name>
<keyword evidence="5" id="KW-1185">Reference proteome</keyword>
<feature type="signal peptide" evidence="3">
    <location>
        <begin position="1"/>
        <end position="19"/>
    </location>
</feature>
<comment type="caution">
    <text evidence="4">The sequence shown here is derived from an EMBL/GenBank/DDBJ whole genome shotgun (WGS) entry which is preliminary data.</text>
</comment>
<keyword evidence="2" id="KW-0812">Transmembrane</keyword>
<evidence type="ECO:0000313" key="4">
    <source>
        <dbReference type="EMBL" id="KAJ7201816.1"/>
    </source>
</evidence>
<keyword evidence="2" id="KW-0472">Membrane</keyword>
<evidence type="ECO:0000313" key="5">
    <source>
        <dbReference type="Proteomes" id="UP001219525"/>
    </source>
</evidence>
<reference evidence="4" key="1">
    <citation type="submission" date="2023-03" db="EMBL/GenBank/DDBJ databases">
        <title>Massive genome expansion in bonnet fungi (Mycena s.s.) driven by repeated elements and novel gene families across ecological guilds.</title>
        <authorList>
            <consortium name="Lawrence Berkeley National Laboratory"/>
            <person name="Harder C.B."/>
            <person name="Miyauchi S."/>
            <person name="Viragh M."/>
            <person name="Kuo A."/>
            <person name="Thoen E."/>
            <person name="Andreopoulos B."/>
            <person name="Lu D."/>
            <person name="Skrede I."/>
            <person name="Drula E."/>
            <person name="Henrissat B."/>
            <person name="Morin E."/>
            <person name="Kohler A."/>
            <person name="Barry K."/>
            <person name="LaButti K."/>
            <person name="Morin E."/>
            <person name="Salamov A."/>
            <person name="Lipzen A."/>
            <person name="Mereny Z."/>
            <person name="Hegedus B."/>
            <person name="Baldrian P."/>
            <person name="Stursova M."/>
            <person name="Weitz H."/>
            <person name="Taylor A."/>
            <person name="Grigoriev I.V."/>
            <person name="Nagy L.G."/>
            <person name="Martin F."/>
            <person name="Kauserud H."/>
        </authorList>
    </citation>
    <scope>NUCLEOTIDE SEQUENCE</scope>
    <source>
        <strain evidence="4">9144</strain>
    </source>
</reference>
<evidence type="ECO:0000256" key="3">
    <source>
        <dbReference type="SAM" id="SignalP"/>
    </source>
</evidence>
<protein>
    <submittedName>
        <fullName evidence="4">Uncharacterized protein</fullName>
    </submittedName>
</protein>
<feature type="region of interest" description="Disordered" evidence="1">
    <location>
        <begin position="275"/>
        <end position="297"/>
    </location>
</feature>
<evidence type="ECO:0000256" key="2">
    <source>
        <dbReference type="SAM" id="Phobius"/>
    </source>
</evidence>
<dbReference type="Proteomes" id="UP001219525">
    <property type="component" value="Unassembled WGS sequence"/>
</dbReference>
<feature type="chain" id="PRO_5042038238" evidence="3">
    <location>
        <begin position="20"/>
        <end position="337"/>
    </location>
</feature>
<feature type="region of interest" description="Disordered" evidence="1">
    <location>
        <begin position="158"/>
        <end position="181"/>
    </location>
</feature>
<keyword evidence="3" id="KW-0732">Signal</keyword>
<feature type="transmembrane region" description="Helical" evidence="2">
    <location>
        <begin position="189"/>
        <end position="210"/>
    </location>
</feature>
<proteinExistence type="predicted"/>
<dbReference type="AlphaFoldDB" id="A0AAD6V7N7"/>